<dbReference type="RefSeq" id="WP_106330950.1">
    <property type="nucleotide sequence ID" value="NZ_BOMO01000163.1"/>
</dbReference>
<dbReference type="Proteomes" id="UP000239415">
    <property type="component" value="Unassembled WGS sequence"/>
</dbReference>
<gene>
    <name evidence="1" type="ORF">CLV67_14263</name>
</gene>
<evidence type="ECO:0000313" key="1">
    <source>
        <dbReference type="EMBL" id="PRX07388.1"/>
    </source>
</evidence>
<keyword evidence="2" id="KW-1185">Reference proteome</keyword>
<protein>
    <submittedName>
        <fullName evidence="1">Uncharacterized protein</fullName>
    </submittedName>
</protein>
<reference evidence="1 2" key="1">
    <citation type="submission" date="2018-03" db="EMBL/GenBank/DDBJ databases">
        <title>Genomic Encyclopedia of Archaeal and Bacterial Type Strains, Phase II (KMG-II): from individual species to whole genera.</title>
        <authorList>
            <person name="Goeker M."/>
        </authorList>
    </citation>
    <scope>NUCLEOTIDE SEQUENCE [LARGE SCALE GENOMIC DNA]</scope>
    <source>
        <strain evidence="1 2">DSM 43146</strain>
    </source>
</reference>
<sequence>MHELHAPIANRGPEALQLLLTSGAAAAHEQLRLLTLSELAEVADAADRLARMARYYTDKLCGVCGAPVVWFPDEPTGQSQRWRHVDQAASYVFGNHRATLGGEGR</sequence>
<comment type="caution">
    <text evidence="1">The sequence shown here is derived from an EMBL/GenBank/DDBJ whole genome shotgun (WGS) entry which is preliminary data.</text>
</comment>
<name>A0A2T0JII2_9ACTN</name>
<dbReference type="EMBL" id="PVMZ01000042">
    <property type="protein sequence ID" value="PRX07388.1"/>
    <property type="molecule type" value="Genomic_DNA"/>
</dbReference>
<accession>A0A2T0JII2</accession>
<organism evidence="1 2">
    <name type="scientific">Actinoplanes italicus</name>
    <dbReference type="NCBI Taxonomy" id="113567"/>
    <lineage>
        <taxon>Bacteria</taxon>
        <taxon>Bacillati</taxon>
        <taxon>Actinomycetota</taxon>
        <taxon>Actinomycetes</taxon>
        <taxon>Micromonosporales</taxon>
        <taxon>Micromonosporaceae</taxon>
        <taxon>Actinoplanes</taxon>
    </lineage>
</organism>
<proteinExistence type="predicted"/>
<dbReference type="AlphaFoldDB" id="A0A2T0JII2"/>
<evidence type="ECO:0000313" key="2">
    <source>
        <dbReference type="Proteomes" id="UP000239415"/>
    </source>
</evidence>